<gene>
    <name evidence="2" type="ORF">C7443_103282</name>
</gene>
<reference evidence="2 3" key="1">
    <citation type="submission" date="2018-05" db="EMBL/GenBank/DDBJ databases">
        <title>Genomic Encyclopedia of Type Strains, Phase IV (KMG-IV): sequencing the most valuable type-strain genomes for metagenomic binning, comparative biology and taxonomic classification.</title>
        <authorList>
            <person name="Goeker M."/>
        </authorList>
    </citation>
    <scope>NUCLEOTIDE SEQUENCE [LARGE SCALE GENOMIC DNA]</scope>
    <source>
        <strain evidence="2 3">DSM 23606</strain>
    </source>
</reference>
<dbReference type="InterPro" id="IPR017531">
    <property type="entry name" value="Hydrolase-1_PEP"/>
</dbReference>
<feature type="domain" description="AB hydrolase-1" evidence="1">
    <location>
        <begin position="42"/>
        <end position="272"/>
    </location>
</feature>
<organism evidence="2 3">
    <name type="scientific">Plasticicumulans acidivorans</name>
    <dbReference type="NCBI Taxonomy" id="886464"/>
    <lineage>
        <taxon>Bacteria</taxon>
        <taxon>Pseudomonadati</taxon>
        <taxon>Pseudomonadota</taxon>
        <taxon>Gammaproteobacteria</taxon>
        <taxon>Candidatus Competibacteraceae</taxon>
        <taxon>Plasticicumulans</taxon>
    </lineage>
</organism>
<dbReference type="NCBIfam" id="TIGR03100">
    <property type="entry name" value="hydr1_PEP"/>
    <property type="match status" value="1"/>
</dbReference>
<comment type="caution">
    <text evidence="2">The sequence shown here is derived from an EMBL/GenBank/DDBJ whole genome shotgun (WGS) entry which is preliminary data.</text>
</comment>
<proteinExistence type="predicted"/>
<dbReference type="OrthoDB" id="249225at2"/>
<dbReference type="Pfam" id="PF12697">
    <property type="entry name" value="Abhydrolase_6"/>
    <property type="match status" value="1"/>
</dbReference>
<evidence type="ECO:0000259" key="1">
    <source>
        <dbReference type="Pfam" id="PF12697"/>
    </source>
</evidence>
<protein>
    <submittedName>
        <fullName evidence="2">Exosortase A-associated hydrolase 1</fullName>
    </submittedName>
</protein>
<dbReference type="RefSeq" id="WP_110017859.1">
    <property type="nucleotide sequence ID" value="NZ_QGTJ01000003.1"/>
</dbReference>
<dbReference type="GO" id="GO:0016787">
    <property type="term" value="F:hydrolase activity"/>
    <property type="evidence" value="ECO:0007669"/>
    <property type="project" value="UniProtKB-KW"/>
</dbReference>
<dbReference type="EMBL" id="QGTJ01000003">
    <property type="protein sequence ID" value="PWV63357.1"/>
    <property type="molecule type" value="Genomic_DNA"/>
</dbReference>
<evidence type="ECO:0000313" key="2">
    <source>
        <dbReference type="EMBL" id="PWV63357.1"/>
    </source>
</evidence>
<name>A0A317MXJ9_9GAMM</name>
<keyword evidence="3" id="KW-1185">Reference proteome</keyword>
<sequence>MSLQPVDEHPVESTFTFECAGEQLPAILHAGEAAARRGVLVVVGGPQTRVGSHRQFVLLARDLAAAGFPTLRFDYRGMGDGEGAARDFTAIDADIHAALDAFQQRCPQLQEFVIWGLCDAASAALFHAWRDERISGLVLLNPWVRTEAGEAKAYLTHYYRDRLLSPALWKKILHGEFEVIASLRSLLGFIGRLRRRPQALAAAAGADPTAALPLPDRMAECLRRFRGRVLLVLAGNDLTAAEFCNLTNGSEAWTSLLDEPRVVRRELVEANHTFSSRQWRNEVSAWTADWLRSW</sequence>
<dbReference type="SUPFAM" id="SSF53474">
    <property type="entry name" value="alpha/beta-Hydrolases"/>
    <property type="match status" value="1"/>
</dbReference>
<dbReference type="AlphaFoldDB" id="A0A317MXJ9"/>
<evidence type="ECO:0000313" key="3">
    <source>
        <dbReference type="Proteomes" id="UP000246569"/>
    </source>
</evidence>
<accession>A0A317MXJ9</accession>
<dbReference type="InterPro" id="IPR029058">
    <property type="entry name" value="AB_hydrolase_fold"/>
</dbReference>
<dbReference type="Proteomes" id="UP000246569">
    <property type="component" value="Unassembled WGS sequence"/>
</dbReference>
<dbReference type="Gene3D" id="3.40.50.1820">
    <property type="entry name" value="alpha/beta hydrolase"/>
    <property type="match status" value="1"/>
</dbReference>
<keyword evidence="2" id="KW-0378">Hydrolase</keyword>
<dbReference type="InterPro" id="IPR000073">
    <property type="entry name" value="AB_hydrolase_1"/>
</dbReference>